<accession>A0A941CPD3</accession>
<dbReference type="InterPro" id="IPR008930">
    <property type="entry name" value="Terpenoid_cyclase/PrenylTrfase"/>
</dbReference>
<proteinExistence type="predicted"/>
<keyword evidence="2" id="KW-1185">Reference proteome</keyword>
<dbReference type="SUPFAM" id="SSF48239">
    <property type="entry name" value="Terpenoid cyclases/Protein prenyltransferases"/>
    <property type="match status" value="1"/>
</dbReference>
<dbReference type="RefSeq" id="WP_211799723.1">
    <property type="nucleotide sequence ID" value="NZ_JAGSCS010000002.1"/>
</dbReference>
<gene>
    <name evidence="1" type="ORF">KCG48_02535</name>
</gene>
<evidence type="ECO:0000313" key="1">
    <source>
        <dbReference type="EMBL" id="MBR0575209.1"/>
    </source>
</evidence>
<dbReference type="AlphaFoldDB" id="A0A941CPD3"/>
<comment type="caution">
    <text evidence="1">The sequence shown here is derived from an EMBL/GenBank/DDBJ whole genome shotgun (WGS) entry which is preliminary data.</text>
</comment>
<reference evidence="1" key="1">
    <citation type="submission" date="2021-04" db="EMBL/GenBank/DDBJ databases">
        <title>Proteiniclasticum sedimins sp. nov., an obligate anaerobic bacterium isolated from anaerobic sludge.</title>
        <authorList>
            <person name="Liu J."/>
        </authorList>
    </citation>
    <scope>NUCLEOTIDE SEQUENCE</scope>
    <source>
        <strain evidence="1">BAD-10</strain>
    </source>
</reference>
<sequence>MEIKKKDVEQIRTWIYRNARPLTMARWKVHFEGGSREEVVKILGYYQNPDGGFAHALEADSWSPYSTPIQTNHAVEILREIHFMDKDHPLIKDILRYLGSKSAFRDNRWLFAVPYGNGYPQAPWWNAPEEGVPSRFNPTASLVRFILDAGDYDSELYLLALNLLEEIKKEFFQNPALSMHDLISLETLREYLDEEFLNEAVDRVIEKDPEKWSEYVARPSHFITSPLHPFYMEHKELVGLDLDQVITSRNEEGIWDINWSWGDYPEAFALSRNWWKGELAMRNLRYLQHFGRVRE</sequence>
<protein>
    <submittedName>
        <fullName evidence="1">Uncharacterized protein</fullName>
    </submittedName>
</protein>
<dbReference type="EMBL" id="JAGSCS010000002">
    <property type="protein sequence ID" value="MBR0575209.1"/>
    <property type="molecule type" value="Genomic_DNA"/>
</dbReference>
<organism evidence="1 2">
    <name type="scientific">Proteiniclasticum sediminis</name>
    <dbReference type="NCBI Taxonomy" id="2804028"/>
    <lineage>
        <taxon>Bacteria</taxon>
        <taxon>Bacillati</taxon>
        <taxon>Bacillota</taxon>
        <taxon>Clostridia</taxon>
        <taxon>Eubacteriales</taxon>
        <taxon>Clostridiaceae</taxon>
        <taxon>Proteiniclasticum</taxon>
    </lineage>
</organism>
<name>A0A941CPD3_9CLOT</name>
<evidence type="ECO:0000313" key="2">
    <source>
        <dbReference type="Proteomes" id="UP000675379"/>
    </source>
</evidence>
<dbReference type="Proteomes" id="UP000675379">
    <property type="component" value="Unassembled WGS sequence"/>
</dbReference>